<name>A0A8J2Z691_9GAMM</name>
<dbReference type="AlphaFoldDB" id="A0A8J2Z691"/>
<dbReference type="OrthoDB" id="6188149at2"/>
<gene>
    <name evidence="2" type="ORF">GCM10010995_23400</name>
</gene>
<evidence type="ECO:0000313" key="3">
    <source>
        <dbReference type="Proteomes" id="UP000636949"/>
    </source>
</evidence>
<keyword evidence="3" id="KW-1185">Reference proteome</keyword>
<dbReference type="RefSeq" id="WP_117003658.1">
    <property type="nucleotide sequence ID" value="NZ_BMJS01000035.1"/>
</dbReference>
<feature type="signal peptide" evidence="1">
    <location>
        <begin position="1"/>
        <end position="23"/>
    </location>
</feature>
<evidence type="ECO:0000313" key="2">
    <source>
        <dbReference type="EMBL" id="GGG05232.1"/>
    </source>
</evidence>
<reference evidence="2" key="2">
    <citation type="submission" date="2020-09" db="EMBL/GenBank/DDBJ databases">
        <authorList>
            <person name="Sun Q."/>
            <person name="Zhou Y."/>
        </authorList>
    </citation>
    <scope>NUCLEOTIDE SEQUENCE</scope>
    <source>
        <strain evidence="2">CGMCC 1.15758</strain>
    </source>
</reference>
<dbReference type="EMBL" id="BMJS01000035">
    <property type="protein sequence ID" value="GGG05232.1"/>
    <property type="molecule type" value="Genomic_DNA"/>
</dbReference>
<dbReference type="Proteomes" id="UP000636949">
    <property type="component" value="Unassembled WGS sequence"/>
</dbReference>
<keyword evidence="1" id="KW-0732">Signal</keyword>
<feature type="chain" id="PRO_5035268267" evidence="1">
    <location>
        <begin position="24"/>
        <end position="737"/>
    </location>
</feature>
<evidence type="ECO:0000256" key="1">
    <source>
        <dbReference type="SAM" id="SignalP"/>
    </source>
</evidence>
<sequence>MKIKRLNIHYLALLMGASVSASYAVPTSGDYVNDLPQTYTNNFTQETMDQINGILCVFAQTNYPEFTNQGAYLSKVDMNACNMGDERSDNSVPILSDIVGESTNVNGVQMVTFWIDGLQVGDGDTVLIEGKLVATETPTTLNPYGVFSLNYVSYPYVSGVLNRTTPQFRGFISASQATNGRALVKYFETESNGNNSRNVALAFIQTAENTGYGQISSVFNQSSMLAKIAFNSSHLENLVTRADLTNGQAEICYDRNNYTTSVYRYGLYNADGSRVNRDSGGFPVEMTINNETKRGWLSFYGLWLPGNPTVADGTAATKKDMQTGATTAGTIEVGPGRLELQTARSITLGQLAGTRLRLHALNQNQATAIVLWNSTNQQFDKVGEDSCTQNGCSFTPVTPAVAISNSELQTSYLGQHYSLNVSIDGVGGGGFTNIPMRDQNNQVVLPTNSTQLVVWTNALVAPTAADDILTLHCYNNCPVWNNGLGQWETKYPAWDSSGSPNLYLTYMINKNILATNNAYTLLDPNNVPVTSTTDNLWVGEMVPNTINVGTNIDSLYNGTITQKYTWQSGPQPWNKFYTFKATSDNSISSFEPPISLTYNDGQGSRFIEYESFGQLNGIPGKCYSRLDNTLQPQCGGNDQIWVPDYNVPTGTELTQTANANVSYFVKQLGIAQNLLPLAVGAARDACISDLQTLITQAGTDSNVTLPTLSDWVDPNIGTMPSVGDIPKVIAGVTQPQT</sequence>
<reference evidence="2" key="1">
    <citation type="journal article" date="2014" name="Int. J. Syst. Evol. Microbiol.">
        <title>Complete genome sequence of Corynebacterium casei LMG S-19264T (=DSM 44701T), isolated from a smear-ripened cheese.</title>
        <authorList>
            <consortium name="US DOE Joint Genome Institute (JGI-PGF)"/>
            <person name="Walter F."/>
            <person name="Albersmeier A."/>
            <person name="Kalinowski J."/>
            <person name="Ruckert C."/>
        </authorList>
    </citation>
    <scope>NUCLEOTIDE SEQUENCE</scope>
    <source>
        <strain evidence="2">CGMCC 1.15758</strain>
    </source>
</reference>
<organism evidence="2 3">
    <name type="scientific">Cysteiniphilum litorale</name>
    <dbReference type="NCBI Taxonomy" id="2056700"/>
    <lineage>
        <taxon>Bacteria</taxon>
        <taxon>Pseudomonadati</taxon>
        <taxon>Pseudomonadota</taxon>
        <taxon>Gammaproteobacteria</taxon>
        <taxon>Thiotrichales</taxon>
        <taxon>Fastidiosibacteraceae</taxon>
        <taxon>Cysteiniphilum</taxon>
    </lineage>
</organism>
<comment type="caution">
    <text evidence="2">The sequence shown here is derived from an EMBL/GenBank/DDBJ whole genome shotgun (WGS) entry which is preliminary data.</text>
</comment>
<protein>
    <submittedName>
        <fullName evidence="2">Uncharacterized protein</fullName>
    </submittedName>
</protein>
<accession>A0A8J2Z691</accession>
<proteinExistence type="predicted"/>